<comment type="similarity">
    <text evidence="1">Belongs to the ABI family.</text>
</comment>
<name>A0AAV3NPA3_LITER</name>
<evidence type="ECO:0000256" key="1">
    <source>
        <dbReference type="ARBA" id="ARBA00010020"/>
    </source>
</evidence>
<organism evidence="4 5">
    <name type="scientific">Lithospermum erythrorhizon</name>
    <name type="common">Purple gromwell</name>
    <name type="synonym">Lithospermum officinale var. erythrorhizon</name>
    <dbReference type="NCBI Taxonomy" id="34254"/>
    <lineage>
        <taxon>Eukaryota</taxon>
        <taxon>Viridiplantae</taxon>
        <taxon>Streptophyta</taxon>
        <taxon>Embryophyta</taxon>
        <taxon>Tracheophyta</taxon>
        <taxon>Spermatophyta</taxon>
        <taxon>Magnoliopsida</taxon>
        <taxon>eudicotyledons</taxon>
        <taxon>Gunneridae</taxon>
        <taxon>Pentapetalae</taxon>
        <taxon>asterids</taxon>
        <taxon>lamiids</taxon>
        <taxon>Boraginales</taxon>
        <taxon>Boraginaceae</taxon>
        <taxon>Boraginoideae</taxon>
        <taxon>Lithospermeae</taxon>
        <taxon>Lithospermum</taxon>
    </lineage>
</organism>
<gene>
    <name evidence="4" type="ORF">LIER_01026</name>
</gene>
<dbReference type="PANTHER" id="PTHR10460:SF0">
    <property type="entry name" value="ABELSON INTERACTING PROTEIN, ISOFORM D"/>
    <property type="match status" value="1"/>
</dbReference>
<feature type="region of interest" description="Disordered" evidence="3">
    <location>
        <begin position="210"/>
        <end position="250"/>
    </location>
</feature>
<keyword evidence="5" id="KW-1185">Reference proteome</keyword>
<protein>
    <submittedName>
        <fullName evidence="4">Scaffold/adaptor protein</fullName>
    </submittedName>
</protein>
<reference evidence="4 5" key="1">
    <citation type="submission" date="2024-01" db="EMBL/GenBank/DDBJ databases">
        <title>The complete chloroplast genome sequence of Lithospermum erythrorhizon: insights into the phylogenetic relationship among Boraginaceae species and the maternal lineages of purple gromwells.</title>
        <authorList>
            <person name="Okada T."/>
            <person name="Watanabe K."/>
        </authorList>
    </citation>
    <scope>NUCLEOTIDE SEQUENCE [LARGE SCALE GENOMIC DNA]</scope>
</reference>
<evidence type="ECO:0000256" key="3">
    <source>
        <dbReference type="SAM" id="MobiDB-lite"/>
    </source>
</evidence>
<accession>A0AAV3NPA3</accession>
<dbReference type="PANTHER" id="PTHR10460">
    <property type="entry name" value="ABL INTERACTOR FAMILY MEMBER"/>
    <property type="match status" value="1"/>
</dbReference>
<dbReference type="AlphaFoldDB" id="A0AAV3NPA3"/>
<comment type="caution">
    <text evidence="4">The sequence shown here is derived from an EMBL/GenBank/DDBJ whole genome shotgun (WGS) entry which is preliminary data.</text>
</comment>
<evidence type="ECO:0000313" key="5">
    <source>
        <dbReference type="Proteomes" id="UP001454036"/>
    </source>
</evidence>
<comment type="function">
    <text evidence="2">Involved in regulation of actin and microtubule organization. Part of a WAVE complex that activates the Arp2/3 complex.</text>
</comment>
<dbReference type="Proteomes" id="UP001454036">
    <property type="component" value="Unassembled WGS sequence"/>
</dbReference>
<feature type="compositionally biased region" description="Basic and acidic residues" evidence="3">
    <location>
        <begin position="211"/>
        <end position="220"/>
    </location>
</feature>
<evidence type="ECO:0000313" key="4">
    <source>
        <dbReference type="EMBL" id="GAA0139497.1"/>
    </source>
</evidence>
<dbReference type="EMBL" id="BAABME010000095">
    <property type="protein sequence ID" value="GAA0139497.1"/>
    <property type="molecule type" value="Genomic_DNA"/>
</dbReference>
<sequence>MHMQLRLHKSPFLYSKTNYNMLPENSATERTKTFVNALQELKDLRPQLYSAANYCEKSYVHTEHKQLVLNNLKVYTVPALVNVVDHLGTVAYKLTDLLEQQSLDISEMDLKVTWINQQLLTCKTFMEKEGLRQQQLLAVMPRHHKHYTLPNSVNKKVHFSPYVITDPSQLFQVKSRVLPCGIPAPKALSWHLATETKSTLKGSALALLRPGDQKASERTTVKSNTPTTVDPGDVLRSKNSATHPKSSRALPATSAAIQTLGVLKQGEENTGELTTFPSFGNAPRRQIIRPPARSKSMIPSFFMKYKTSKVSSGSAS</sequence>
<proteinExistence type="inferred from homology"/>
<dbReference type="InterPro" id="IPR028457">
    <property type="entry name" value="ABI"/>
</dbReference>
<evidence type="ECO:0000256" key="2">
    <source>
        <dbReference type="ARBA" id="ARBA00025223"/>
    </source>
</evidence>
<dbReference type="Gene3D" id="6.10.140.1620">
    <property type="match status" value="1"/>
</dbReference>